<dbReference type="PANTHER" id="PTHR46018:SF4">
    <property type="entry name" value="METALLO-HYDROLASE YHFI-RELATED"/>
    <property type="match status" value="1"/>
</dbReference>
<reference evidence="2 3" key="1">
    <citation type="submission" date="2010-12" db="EMBL/GenBank/DDBJ databases">
        <title>Whole genome sequence of Anaerolinea thermophila UNI-1.</title>
        <authorList>
            <person name="Narita-Yamada S."/>
            <person name="Kishi E."/>
            <person name="Watanabe Y."/>
            <person name="Takasaki K."/>
            <person name="Ankai A."/>
            <person name="Oguchi A."/>
            <person name="Fukui S."/>
            <person name="Takahashi M."/>
            <person name="Yashiro I."/>
            <person name="Hosoyama A."/>
            <person name="Sekiguchi Y."/>
            <person name="Hanada S."/>
            <person name="Fujita N."/>
        </authorList>
    </citation>
    <scope>NUCLEOTIDE SEQUENCE [LARGE SCALE GENOMIC DNA]</scope>
    <source>
        <strain evidence="3">DSM 14523 / JCM 11388 / NBRC 100420 / UNI-1</strain>
    </source>
</reference>
<evidence type="ECO:0000313" key="3">
    <source>
        <dbReference type="Proteomes" id="UP000008922"/>
    </source>
</evidence>
<dbReference type="Pfam" id="PF12706">
    <property type="entry name" value="Lactamase_B_2"/>
    <property type="match status" value="1"/>
</dbReference>
<dbReference type="SUPFAM" id="SSF56281">
    <property type="entry name" value="Metallo-hydrolase/oxidoreductase"/>
    <property type="match status" value="1"/>
</dbReference>
<dbReference type="GO" id="GO:0042781">
    <property type="term" value="F:3'-tRNA processing endoribonuclease activity"/>
    <property type="evidence" value="ECO:0007669"/>
    <property type="project" value="TreeGrafter"/>
</dbReference>
<organism evidence="2 3">
    <name type="scientific">Anaerolinea thermophila (strain DSM 14523 / JCM 11388 / NBRC 100420 / UNI-1)</name>
    <dbReference type="NCBI Taxonomy" id="926569"/>
    <lineage>
        <taxon>Bacteria</taxon>
        <taxon>Bacillati</taxon>
        <taxon>Chloroflexota</taxon>
        <taxon>Anaerolineae</taxon>
        <taxon>Anaerolineales</taxon>
        <taxon>Anaerolineaceae</taxon>
        <taxon>Anaerolinea</taxon>
    </lineage>
</organism>
<protein>
    <recommendedName>
        <fullName evidence="1">Metallo-beta-lactamase domain-containing protein</fullName>
    </recommendedName>
</protein>
<dbReference type="EMBL" id="AP012029">
    <property type="protein sequence ID" value="BAJ62545.1"/>
    <property type="molecule type" value="Genomic_DNA"/>
</dbReference>
<accession>E8N100</accession>
<sequence>MSQIQVTLLGTNGWFDTHTGNTPSVLVQAPDFDVILDAGYGFAKLDRFIRGDRPAFCFLSHFHLDHLIGLHTLAKYQFQHGLTIIGQPGTKWALDSLLSPVYSVPLTGLRYPVHIVETQPGWIEGLPFEAQALPLIHSQPCFGYRLQIAGKTLAYCTDTGYCENAVKLARQADLLLTECSQAPGTPHNDEWPHLSPTEAARIAREAEARQLVLIHFDPTQYPSLEDRIHAETEARKVFSSVTAGRDEMQFTLA</sequence>
<gene>
    <name evidence="2" type="ordered locus">ANT_05110</name>
</gene>
<dbReference type="eggNOG" id="COG1234">
    <property type="taxonomic scope" value="Bacteria"/>
</dbReference>
<dbReference type="PANTHER" id="PTHR46018">
    <property type="entry name" value="ZINC PHOSPHODIESTERASE ELAC PROTEIN 1"/>
    <property type="match status" value="1"/>
</dbReference>
<keyword evidence="3" id="KW-1185">Reference proteome</keyword>
<dbReference type="RefSeq" id="WP_013558941.1">
    <property type="nucleotide sequence ID" value="NC_014960.1"/>
</dbReference>
<evidence type="ECO:0000313" key="2">
    <source>
        <dbReference type="EMBL" id="BAJ62545.1"/>
    </source>
</evidence>
<dbReference type="InterPro" id="IPR036866">
    <property type="entry name" value="RibonucZ/Hydroxyglut_hydro"/>
</dbReference>
<dbReference type="InterPro" id="IPR001279">
    <property type="entry name" value="Metallo-B-lactamas"/>
</dbReference>
<dbReference type="CDD" id="cd16272">
    <property type="entry name" value="RNaseZ_MBL-fold"/>
    <property type="match status" value="1"/>
</dbReference>
<dbReference type="Gene3D" id="3.60.15.10">
    <property type="entry name" value="Ribonuclease Z/Hydroxyacylglutathione hydrolase-like"/>
    <property type="match status" value="1"/>
</dbReference>
<name>E8N100_ANATU</name>
<dbReference type="OrthoDB" id="9800940at2"/>
<dbReference type="HOGENOM" id="CLU_031317_1_1_0"/>
<dbReference type="KEGG" id="atm:ANT_05110"/>
<dbReference type="STRING" id="926569.ANT_05110"/>
<dbReference type="InParanoid" id="E8N100"/>
<dbReference type="Proteomes" id="UP000008922">
    <property type="component" value="Chromosome"/>
</dbReference>
<proteinExistence type="predicted"/>
<dbReference type="AlphaFoldDB" id="E8N100"/>
<dbReference type="FunCoup" id="E8N100">
    <property type="interactions" value="28"/>
</dbReference>
<evidence type="ECO:0000259" key="1">
    <source>
        <dbReference type="Pfam" id="PF12706"/>
    </source>
</evidence>
<feature type="domain" description="Metallo-beta-lactamase" evidence="1">
    <location>
        <begin position="34"/>
        <end position="216"/>
    </location>
</feature>